<dbReference type="GO" id="GO:0004775">
    <property type="term" value="F:succinate-CoA ligase (ADP-forming) activity"/>
    <property type="evidence" value="ECO:0007669"/>
    <property type="project" value="UniProtKB-UniRule"/>
</dbReference>
<feature type="domain" description="CoA-binding" evidence="8">
    <location>
        <begin position="4"/>
        <end position="101"/>
    </location>
</feature>
<protein>
    <recommendedName>
        <fullName evidence="4">Succinate--CoA ligase [ADP-forming] subunit alpha</fullName>
        <ecNumber evidence="4">6.2.1.5</ecNumber>
    </recommendedName>
    <alternativeName>
        <fullName evidence="4">Succinyl-CoA synthetase subunit alpha</fullName>
        <shortName evidence="4">SCS-alpha</shortName>
    </alternativeName>
</protein>
<evidence type="ECO:0000256" key="4">
    <source>
        <dbReference type="HAMAP-Rule" id="MF_01988"/>
    </source>
</evidence>
<evidence type="ECO:0000256" key="6">
    <source>
        <dbReference type="RuleBase" id="RU000677"/>
    </source>
</evidence>
<dbReference type="NCBIfam" id="NF004230">
    <property type="entry name" value="PRK05678.1"/>
    <property type="match status" value="1"/>
</dbReference>
<reference evidence="9" key="1">
    <citation type="journal article" date="2020" name="mSystems">
        <title>Genome- and Community-Level Interaction Insights into Carbon Utilization and Element Cycling Functions of Hydrothermarchaeota in Hydrothermal Sediment.</title>
        <authorList>
            <person name="Zhou Z."/>
            <person name="Liu Y."/>
            <person name="Xu W."/>
            <person name="Pan J."/>
            <person name="Luo Z.H."/>
            <person name="Li M."/>
        </authorList>
    </citation>
    <scope>NUCLEOTIDE SEQUENCE [LARGE SCALE GENOMIC DNA]</scope>
    <source>
        <strain evidence="10">SpSt-1125</strain>
        <strain evidence="9">SpSt-25</strain>
    </source>
</reference>
<dbReference type="InterPro" id="IPR003781">
    <property type="entry name" value="CoA-bd"/>
</dbReference>
<dbReference type="Pfam" id="PF02629">
    <property type="entry name" value="CoA_binding"/>
    <property type="match status" value="1"/>
</dbReference>
<evidence type="ECO:0000256" key="2">
    <source>
        <dbReference type="ARBA" id="ARBA00022598"/>
    </source>
</evidence>
<evidence type="ECO:0000256" key="3">
    <source>
        <dbReference type="ARBA" id="ARBA00022741"/>
    </source>
</evidence>
<dbReference type="GO" id="GO:0009361">
    <property type="term" value="C:succinate-CoA ligase complex (ADP-forming)"/>
    <property type="evidence" value="ECO:0007669"/>
    <property type="project" value="TreeGrafter"/>
</dbReference>
<dbReference type="EC" id="6.2.1.5" evidence="4"/>
<dbReference type="AlphaFoldDB" id="A0A7C1TB23"/>
<sequence>MAILVDENTRVLVQGITGRQGSLHTLEMLKYGTRVVAGVTPGRQGERIHGVPVYNDVFSALEEHPEVNASIVFVPAAYAPDAVYEAIDAGIKLIVVITEHIPVHETLKLVRYGRSKGVTIVGPNTPGVISPGKCKVGIMPSSYFEAGRIGLMSRSGTLMYEVASMLRAEGFGVSTAVGIGGDMITGLNFEDVYSMFLRDDETDAVVLVGEIGGSKEERFANYFSELKPRKPVIAYIAGRSAPPGRRMGHAGAIVMGEIGTYASKVKSLEEAGIPVAKSIFDVSKLLSEALGEDRTRTPP</sequence>
<organism evidence="9">
    <name type="scientific">Thermofilum pendens</name>
    <dbReference type="NCBI Taxonomy" id="2269"/>
    <lineage>
        <taxon>Archaea</taxon>
        <taxon>Thermoproteota</taxon>
        <taxon>Thermoprotei</taxon>
        <taxon>Thermofilales</taxon>
        <taxon>Thermofilaceae</taxon>
        <taxon>Thermofilum</taxon>
    </lineage>
</organism>
<dbReference type="HAMAP" id="MF_01988">
    <property type="entry name" value="Succ_CoA_alpha"/>
    <property type="match status" value="1"/>
</dbReference>
<comment type="caution">
    <text evidence="4">Lacks conserved residue(s) required for the propagation of feature annotation.</text>
</comment>
<dbReference type="EMBL" id="DRZM01000089">
    <property type="protein sequence ID" value="HHP04640.1"/>
    <property type="molecule type" value="Genomic_DNA"/>
</dbReference>
<feature type="binding site" evidence="4">
    <location>
        <begin position="17"/>
        <end position="20"/>
    </location>
    <ligand>
        <name>CoA</name>
        <dbReference type="ChEBI" id="CHEBI:57287"/>
    </ligand>
</feature>
<dbReference type="NCBIfam" id="TIGR01019">
    <property type="entry name" value="sucCoAalpha"/>
    <property type="match status" value="1"/>
</dbReference>
<dbReference type="InterPro" id="IPR017440">
    <property type="entry name" value="Cit_synth/succinyl-CoA_lig_AS"/>
</dbReference>
<dbReference type="PRINTS" id="PR01798">
    <property type="entry name" value="SCOASYNTHASE"/>
</dbReference>
<evidence type="ECO:0000259" key="8">
    <source>
        <dbReference type="SMART" id="SM00881"/>
    </source>
</evidence>
<dbReference type="InterPro" id="IPR016102">
    <property type="entry name" value="Succinyl-CoA_synth-like"/>
</dbReference>
<comment type="catalytic activity">
    <reaction evidence="4 7">
        <text>succinate + ATP + CoA = succinyl-CoA + ADP + phosphate</text>
        <dbReference type="Rhea" id="RHEA:17661"/>
        <dbReference type="ChEBI" id="CHEBI:30031"/>
        <dbReference type="ChEBI" id="CHEBI:30616"/>
        <dbReference type="ChEBI" id="CHEBI:43474"/>
        <dbReference type="ChEBI" id="CHEBI:57287"/>
        <dbReference type="ChEBI" id="CHEBI:57292"/>
        <dbReference type="ChEBI" id="CHEBI:456216"/>
        <dbReference type="EC" id="6.2.1.5"/>
    </reaction>
</comment>
<evidence type="ECO:0000313" key="9">
    <source>
        <dbReference type="EMBL" id="HEB48365.1"/>
    </source>
</evidence>
<dbReference type="EMBL" id="DSKP01000033">
    <property type="protein sequence ID" value="HEB48365.1"/>
    <property type="molecule type" value="Genomic_DNA"/>
</dbReference>
<dbReference type="PANTHER" id="PTHR11117:SF2">
    <property type="entry name" value="SUCCINATE--COA LIGASE [ADP_GDP-FORMING] SUBUNIT ALPHA, MITOCHONDRIAL"/>
    <property type="match status" value="1"/>
</dbReference>
<name>A0A7C1TB23_THEPE</name>
<comment type="caution">
    <text evidence="9">The sequence shown here is derived from an EMBL/GenBank/DDBJ whole genome shotgun (WGS) entry which is preliminary data.</text>
</comment>
<dbReference type="SMART" id="SM00881">
    <property type="entry name" value="CoA_binding"/>
    <property type="match status" value="1"/>
</dbReference>
<comment type="catalytic activity">
    <reaction evidence="4">
        <text>GTP + succinate + CoA = succinyl-CoA + GDP + phosphate</text>
        <dbReference type="Rhea" id="RHEA:22120"/>
        <dbReference type="ChEBI" id="CHEBI:30031"/>
        <dbReference type="ChEBI" id="CHEBI:37565"/>
        <dbReference type="ChEBI" id="CHEBI:43474"/>
        <dbReference type="ChEBI" id="CHEBI:57287"/>
        <dbReference type="ChEBI" id="CHEBI:57292"/>
        <dbReference type="ChEBI" id="CHEBI:58189"/>
    </reaction>
</comment>
<evidence type="ECO:0000256" key="5">
    <source>
        <dbReference type="PIRSR" id="PIRSR001553-1"/>
    </source>
</evidence>
<proteinExistence type="inferred from homology"/>
<feature type="active site" description="Tele-phosphohistidine intermediate" evidence="4 5">
    <location>
        <position position="249"/>
    </location>
</feature>
<accession>A0A7C1TB23</accession>
<dbReference type="SUPFAM" id="SSF52210">
    <property type="entry name" value="Succinyl-CoA synthetase domains"/>
    <property type="match status" value="1"/>
</dbReference>
<keyword evidence="1 4" id="KW-0816">Tricarboxylic acid cycle</keyword>
<comment type="similarity">
    <text evidence="4 6">Belongs to the succinate/malate CoA ligase alpha subunit family.</text>
</comment>
<dbReference type="PANTHER" id="PTHR11117">
    <property type="entry name" value="SUCCINYL-COA LIGASE SUBUNIT ALPHA"/>
    <property type="match status" value="1"/>
</dbReference>
<feature type="binding site" evidence="4">
    <location>
        <position position="160"/>
    </location>
    <ligand>
        <name>substrate</name>
        <note>ligand shared with subunit beta</note>
    </ligand>
</feature>
<keyword evidence="2 4" id="KW-0436">Ligase</keyword>
<evidence type="ECO:0000256" key="7">
    <source>
        <dbReference type="RuleBase" id="RU000699"/>
    </source>
</evidence>
<comment type="function">
    <text evidence="4 7">Succinyl-CoA synthetase functions in the citric acid cycle (TCA), coupling the hydrolysis of succinyl-CoA to the synthesis of either ATP or GTP and thus represents the only step of substrate-level phosphorylation in the TCA. The alpha subunit of the enzyme binds the substrates coenzyme A and phosphate, while succinate binding and nucleotide specificity is provided by the beta subunit.</text>
</comment>
<dbReference type="InterPro" id="IPR036291">
    <property type="entry name" value="NAD(P)-bd_dom_sf"/>
</dbReference>
<dbReference type="Pfam" id="PF00549">
    <property type="entry name" value="Ligase_CoA"/>
    <property type="match status" value="1"/>
</dbReference>
<dbReference type="SUPFAM" id="SSF51735">
    <property type="entry name" value="NAD(P)-binding Rossmann-fold domains"/>
    <property type="match status" value="1"/>
</dbReference>
<evidence type="ECO:0000256" key="1">
    <source>
        <dbReference type="ARBA" id="ARBA00022532"/>
    </source>
</evidence>
<dbReference type="GO" id="GO:0000166">
    <property type="term" value="F:nucleotide binding"/>
    <property type="evidence" value="ECO:0007669"/>
    <property type="project" value="UniProtKB-KW"/>
</dbReference>
<gene>
    <name evidence="4 9" type="primary">sucD</name>
    <name evidence="10" type="ORF">ENM88_02670</name>
    <name evidence="9" type="ORF">ENP77_01015</name>
</gene>
<dbReference type="Gene3D" id="3.40.50.261">
    <property type="entry name" value="Succinyl-CoA synthetase domains"/>
    <property type="match status" value="1"/>
</dbReference>
<dbReference type="Gene3D" id="3.40.50.720">
    <property type="entry name" value="NAD(P)-binding Rossmann-like Domain"/>
    <property type="match status" value="1"/>
</dbReference>
<dbReference type="GO" id="GO:0006099">
    <property type="term" value="P:tricarboxylic acid cycle"/>
    <property type="evidence" value="ECO:0007669"/>
    <property type="project" value="UniProtKB-UniRule"/>
</dbReference>
<dbReference type="GO" id="GO:0004776">
    <property type="term" value="F:succinate-CoA ligase (GDP-forming) activity"/>
    <property type="evidence" value="ECO:0007669"/>
    <property type="project" value="TreeGrafter"/>
</dbReference>
<dbReference type="FunFam" id="3.40.50.261:FF:000006">
    <property type="entry name" value="Succinate--CoA ligase [ADP-forming] subunit alpha"/>
    <property type="match status" value="1"/>
</dbReference>
<comment type="subunit">
    <text evidence="4 7">Heterotetramer of two alpha and two beta subunits.</text>
</comment>
<dbReference type="PROSITE" id="PS00399">
    <property type="entry name" value="SUCCINYL_COA_LIG_2"/>
    <property type="match status" value="1"/>
</dbReference>
<dbReference type="PIRSF" id="PIRSF001553">
    <property type="entry name" value="SucCS_alpha"/>
    <property type="match status" value="1"/>
</dbReference>
<comment type="pathway">
    <text evidence="4 7">Carbohydrate metabolism; tricarboxylic acid cycle; succinate from succinyl-CoA (ligase route): step 1/1.</text>
</comment>
<dbReference type="InterPro" id="IPR005810">
    <property type="entry name" value="CoA_lig_alpha"/>
</dbReference>
<feature type="binding site" evidence="4">
    <location>
        <begin position="97"/>
        <end position="99"/>
    </location>
    <ligand>
        <name>CoA</name>
        <dbReference type="ChEBI" id="CHEBI:57287"/>
    </ligand>
</feature>
<dbReference type="InterPro" id="IPR005811">
    <property type="entry name" value="SUCC_ACL_C"/>
</dbReference>
<keyword evidence="3 4" id="KW-0547">Nucleotide-binding</keyword>
<dbReference type="FunFam" id="3.40.50.720:FF:000277">
    <property type="entry name" value="Succinate--CoA ligase [ADP-forming] subunit alpha"/>
    <property type="match status" value="1"/>
</dbReference>
<evidence type="ECO:0000313" key="10">
    <source>
        <dbReference type="EMBL" id="HHP04640.1"/>
    </source>
</evidence>
<dbReference type="UniPathway" id="UPA00223">
    <property type="reaction ID" value="UER00999"/>
</dbReference>